<accession>A0ABQ7N593</accession>
<comment type="caution">
    <text evidence="1">The sequence shown here is derived from an EMBL/GenBank/DDBJ whole genome shotgun (WGS) entry which is preliminary data.</text>
</comment>
<organism evidence="1 2">
    <name type="scientific">Brassica rapa subsp. trilocularis</name>
    <dbReference type="NCBI Taxonomy" id="1813537"/>
    <lineage>
        <taxon>Eukaryota</taxon>
        <taxon>Viridiplantae</taxon>
        <taxon>Streptophyta</taxon>
        <taxon>Embryophyta</taxon>
        <taxon>Tracheophyta</taxon>
        <taxon>Spermatophyta</taxon>
        <taxon>Magnoliopsida</taxon>
        <taxon>eudicotyledons</taxon>
        <taxon>Gunneridae</taxon>
        <taxon>Pentapetalae</taxon>
        <taxon>rosids</taxon>
        <taxon>malvids</taxon>
        <taxon>Brassicales</taxon>
        <taxon>Brassicaceae</taxon>
        <taxon>Brassiceae</taxon>
        <taxon>Brassica</taxon>
    </lineage>
</organism>
<gene>
    <name evidence="1" type="primary">A03g505390.1_BraROA</name>
    <name evidence="1" type="ORF">IGI04_012188</name>
</gene>
<reference evidence="1 2" key="1">
    <citation type="submission" date="2021-03" db="EMBL/GenBank/DDBJ databases">
        <authorList>
            <person name="King G.J."/>
            <person name="Bancroft I."/>
            <person name="Baten A."/>
            <person name="Bloomfield J."/>
            <person name="Borpatragohain P."/>
            <person name="He Z."/>
            <person name="Irish N."/>
            <person name="Irwin J."/>
            <person name="Liu K."/>
            <person name="Mauleon R.P."/>
            <person name="Moore J."/>
            <person name="Morris R."/>
            <person name="Ostergaard L."/>
            <person name="Wang B."/>
            <person name="Wells R."/>
        </authorList>
    </citation>
    <scope>NUCLEOTIDE SEQUENCE [LARGE SCALE GENOMIC DNA]</scope>
    <source>
        <strain evidence="1">R-o-18</strain>
        <tissue evidence="1">Leaf</tissue>
    </source>
</reference>
<evidence type="ECO:0000313" key="1">
    <source>
        <dbReference type="EMBL" id="KAG5406070.1"/>
    </source>
</evidence>
<dbReference type="Proteomes" id="UP000823674">
    <property type="component" value="Chromosome A03"/>
</dbReference>
<proteinExistence type="predicted"/>
<sequence>MRPTEMDLVLSIYKFGCCSHEFLTMPSVPWQHRTCFKLKTRKYIYIYKANLCRVWYAMGRASGGREESVGEATILSKISRTCSSSFSHLGSQSNVVITVEEIFDMKPCFFLFFIPTHRLKMAAWKRH</sequence>
<name>A0ABQ7N593_BRACM</name>
<protein>
    <submittedName>
        <fullName evidence="1">Uncharacterized protein</fullName>
    </submittedName>
</protein>
<evidence type="ECO:0000313" key="2">
    <source>
        <dbReference type="Proteomes" id="UP000823674"/>
    </source>
</evidence>
<keyword evidence="2" id="KW-1185">Reference proteome</keyword>
<dbReference type="EMBL" id="JADBGQ010000003">
    <property type="protein sequence ID" value="KAG5406070.1"/>
    <property type="molecule type" value="Genomic_DNA"/>
</dbReference>